<reference evidence="2 3" key="1">
    <citation type="submission" date="2019-11" db="EMBL/GenBank/DDBJ databases">
        <title>Comparative genomics of hydrocarbon-degrading Desulfosarcina strains.</title>
        <authorList>
            <person name="Watanabe M."/>
            <person name="Kojima H."/>
            <person name="Fukui M."/>
        </authorList>
    </citation>
    <scope>NUCLEOTIDE SEQUENCE [LARGE SCALE GENOMIC DNA]</scope>
    <source>
        <strain evidence="2 3">PL12</strain>
    </source>
</reference>
<evidence type="ECO:0000256" key="1">
    <source>
        <dbReference type="SAM" id="SignalP"/>
    </source>
</evidence>
<evidence type="ECO:0000313" key="3">
    <source>
        <dbReference type="Proteomes" id="UP000427906"/>
    </source>
</evidence>
<sequence length="312" mass="34008">MIRSRLHPVLLVLSLMVAAVASPGHAGASSAGPGQGDRPNIGYRFSYTPIYQFETDLDSGGRFDVQRHFLRFDIARLIDRHWTVGLGLGVDYERWTFSDIDGLAGVDLWNEIFRPGISVPIFYRTDTPWRFGVIPSMDFAGASGADAGESLSYGVVLSAAYTFGPDLMLGLGGGIFERLDQSEVFPYLVVDWKINDRLRLTNPFRAGPVGPAGLELVYTPNDALEMGVGGAYRSYRFRLDDSSVVADGIGEVAFWAPFIRVGRSLGSRCRLDLNGGALVGGSITIEDENAHELGDTDYDPAPFIGLTLKGRF</sequence>
<gene>
    <name evidence="2" type="ORF">DSCA_33290</name>
</gene>
<dbReference type="AlphaFoldDB" id="A0A5K7YNF0"/>
<feature type="chain" id="PRO_5024454184" description="Outer membrane protein beta-barrel domain-containing protein" evidence="1">
    <location>
        <begin position="27"/>
        <end position="312"/>
    </location>
</feature>
<keyword evidence="3" id="KW-1185">Reference proteome</keyword>
<evidence type="ECO:0008006" key="4">
    <source>
        <dbReference type="Google" id="ProtNLM"/>
    </source>
</evidence>
<dbReference type="OrthoDB" id="190240at2"/>
<name>A0A5K7YNF0_9BACT</name>
<proteinExistence type="predicted"/>
<protein>
    <recommendedName>
        <fullName evidence="4">Outer membrane protein beta-barrel domain-containing protein</fullName>
    </recommendedName>
</protein>
<dbReference type="KEGG" id="dalk:DSCA_33290"/>
<dbReference type="Proteomes" id="UP000427906">
    <property type="component" value="Chromosome"/>
</dbReference>
<keyword evidence="1" id="KW-0732">Signal</keyword>
<evidence type="ECO:0000313" key="2">
    <source>
        <dbReference type="EMBL" id="BBO69399.1"/>
    </source>
</evidence>
<dbReference type="EMBL" id="AP021874">
    <property type="protein sequence ID" value="BBO69399.1"/>
    <property type="molecule type" value="Genomic_DNA"/>
</dbReference>
<feature type="signal peptide" evidence="1">
    <location>
        <begin position="1"/>
        <end position="26"/>
    </location>
</feature>
<organism evidence="2 3">
    <name type="scientific">Desulfosarcina alkanivorans</name>
    <dbReference type="NCBI Taxonomy" id="571177"/>
    <lineage>
        <taxon>Bacteria</taxon>
        <taxon>Pseudomonadati</taxon>
        <taxon>Thermodesulfobacteriota</taxon>
        <taxon>Desulfobacteria</taxon>
        <taxon>Desulfobacterales</taxon>
        <taxon>Desulfosarcinaceae</taxon>
        <taxon>Desulfosarcina</taxon>
    </lineage>
</organism>
<accession>A0A5K7YNF0</accession>
<dbReference type="RefSeq" id="WP_155317442.1">
    <property type="nucleotide sequence ID" value="NZ_AP021874.1"/>
</dbReference>